<evidence type="ECO:0000313" key="4">
    <source>
        <dbReference type="Proteomes" id="UP000754563"/>
    </source>
</evidence>
<gene>
    <name evidence="3" type="ORF">KC717_03655</name>
</gene>
<reference evidence="3" key="2">
    <citation type="journal article" date="2021" name="Microbiome">
        <title>Successional dynamics and alternative stable states in a saline activated sludge microbial community over 9 years.</title>
        <authorList>
            <person name="Wang Y."/>
            <person name="Ye J."/>
            <person name="Ju F."/>
            <person name="Liu L."/>
            <person name="Boyd J.A."/>
            <person name="Deng Y."/>
            <person name="Parks D.H."/>
            <person name="Jiang X."/>
            <person name="Yin X."/>
            <person name="Woodcroft B.J."/>
            <person name="Tyson G.W."/>
            <person name="Hugenholtz P."/>
            <person name="Polz M.F."/>
            <person name="Zhang T."/>
        </authorList>
    </citation>
    <scope>NUCLEOTIDE SEQUENCE</scope>
    <source>
        <strain evidence="3">HKST-UBA11</strain>
    </source>
</reference>
<dbReference type="InterPro" id="IPR042003">
    <property type="entry name" value="Sortase_E"/>
</dbReference>
<proteinExistence type="predicted"/>
<protein>
    <submittedName>
        <fullName evidence="3">Class E sortase</fullName>
    </submittedName>
</protein>
<dbReference type="Pfam" id="PF04203">
    <property type="entry name" value="Sortase"/>
    <property type="match status" value="1"/>
</dbReference>
<dbReference type="InterPro" id="IPR023365">
    <property type="entry name" value="Sortase_dom-sf"/>
</dbReference>
<dbReference type="GO" id="GO:0016787">
    <property type="term" value="F:hydrolase activity"/>
    <property type="evidence" value="ECO:0007669"/>
    <property type="project" value="UniProtKB-KW"/>
</dbReference>
<dbReference type="InterPro" id="IPR005754">
    <property type="entry name" value="Sortase"/>
</dbReference>
<evidence type="ECO:0000256" key="2">
    <source>
        <dbReference type="SAM" id="Phobius"/>
    </source>
</evidence>
<evidence type="ECO:0000256" key="1">
    <source>
        <dbReference type="ARBA" id="ARBA00022801"/>
    </source>
</evidence>
<name>A0A955L8M2_9BACT</name>
<feature type="transmembrane region" description="Helical" evidence="2">
    <location>
        <begin position="20"/>
        <end position="37"/>
    </location>
</feature>
<dbReference type="Proteomes" id="UP000754563">
    <property type="component" value="Unassembled WGS sequence"/>
</dbReference>
<dbReference type="EMBL" id="JAGQLH010000039">
    <property type="protein sequence ID" value="MCA9385717.1"/>
    <property type="molecule type" value="Genomic_DNA"/>
</dbReference>
<keyword evidence="1" id="KW-0378">Hydrolase</keyword>
<keyword evidence="2" id="KW-0472">Membrane</keyword>
<sequence>MINYLASILERFFTTKSLQIVNRFLTVFVLLFSSYLVCRPVAQEVGYYVRNNEHKTELSLRDDIEISSNVSREEAERITRSILETSFTEQKTPVLEALNSYLIIPKIGVSGAVLEGTDASTLDQGFWHRPASSNPSEGGNTVITGHRFLYKDGPKTFYHLDKLEIGDEIRVLWEGIDYTYEVESIHEVHPRNIAVEDNTQEPILTLYTCTPLWTAENRLVIRAKLINTK</sequence>
<dbReference type="CDD" id="cd05830">
    <property type="entry name" value="Sortase_E"/>
    <property type="match status" value="1"/>
</dbReference>
<accession>A0A955L8M2</accession>
<dbReference type="NCBIfam" id="TIGR01076">
    <property type="entry name" value="sortase_fam"/>
    <property type="match status" value="1"/>
</dbReference>
<keyword evidence="2" id="KW-0812">Transmembrane</keyword>
<keyword evidence="2" id="KW-1133">Transmembrane helix</keyword>
<dbReference type="SUPFAM" id="SSF63817">
    <property type="entry name" value="Sortase"/>
    <property type="match status" value="1"/>
</dbReference>
<dbReference type="AlphaFoldDB" id="A0A955L8M2"/>
<dbReference type="Gene3D" id="2.40.260.10">
    <property type="entry name" value="Sortase"/>
    <property type="match status" value="1"/>
</dbReference>
<organism evidence="3 4">
    <name type="scientific">Candidatus Dojkabacteria bacterium</name>
    <dbReference type="NCBI Taxonomy" id="2099670"/>
    <lineage>
        <taxon>Bacteria</taxon>
        <taxon>Candidatus Dojkabacteria</taxon>
    </lineage>
</organism>
<reference evidence="3" key="1">
    <citation type="submission" date="2020-04" db="EMBL/GenBank/DDBJ databases">
        <authorList>
            <person name="Zhang T."/>
        </authorList>
    </citation>
    <scope>NUCLEOTIDE SEQUENCE</scope>
    <source>
        <strain evidence="3">HKST-UBA11</strain>
    </source>
</reference>
<comment type="caution">
    <text evidence="3">The sequence shown here is derived from an EMBL/GenBank/DDBJ whole genome shotgun (WGS) entry which is preliminary data.</text>
</comment>
<evidence type="ECO:0000313" key="3">
    <source>
        <dbReference type="EMBL" id="MCA9385717.1"/>
    </source>
</evidence>